<name>A0A494ZT66_9BACI</name>
<protein>
    <submittedName>
        <fullName evidence="1">Dehydratase medium subunit</fullName>
    </submittedName>
</protein>
<dbReference type="OrthoDB" id="308037at2"/>
<reference evidence="1 2" key="1">
    <citation type="journal article" date="2016" name="Int. J. Syst. Evol. Microbiol.">
        <title>Oceanobacillus halophilus sp. nov., a novel moderately halophilic bacterium from a hypersaline lake.</title>
        <authorList>
            <person name="Amoozegar M.A."/>
            <person name="Bagheri M."/>
            <person name="Makhdoumi A."/>
            <person name="Nikou M.M."/>
            <person name="Fazeli S.A.S."/>
            <person name="Schumann P."/>
            <person name="Sproer C."/>
            <person name="Sanchez-Porro C."/>
            <person name="Ventosa A."/>
        </authorList>
    </citation>
    <scope>NUCLEOTIDE SEQUENCE [LARGE SCALE GENOMIC DNA]</scope>
    <source>
        <strain evidence="1 2">DSM 23996</strain>
    </source>
</reference>
<evidence type="ECO:0000313" key="2">
    <source>
        <dbReference type="Proteomes" id="UP000269301"/>
    </source>
</evidence>
<dbReference type="Gene3D" id="3.40.50.10150">
    <property type="entry name" value="B12-dependent dehydatase associated subunit"/>
    <property type="match status" value="1"/>
</dbReference>
<keyword evidence="2" id="KW-1185">Reference proteome</keyword>
<dbReference type="EMBL" id="RBZP01000025">
    <property type="protein sequence ID" value="RKQ29290.1"/>
    <property type="molecule type" value="Genomic_DNA"/>
</dbReference>
<dbReference type="AlphaFoldDB" id="A0A494ZT66"/>
<dbReference type="InterPro" id="IPR010254">
    <property type="entry name" value="B12-dep_deHydtase_bsu"/>
</dbReference>
<comment type="caution">
    <text evidence="1">The sequence shown here is derived from an EMBL/GenBank/DDBJ whole genome shotgun (WGS) entry which is preliminary data.</text>
</comment>
<dbReference type="SUPFAM" id="SSF52968">
    <property type="entry name" value="B12-dependent dehydatase associated subunit"/>
    <property type="match status" value="1"/>
</dbReference>
<sequence length="143" mass="16036">MQILVSHSIGEGQIMELLYGMEEEEVPFTVQRLKEDTAIQLGYQAACSSRLGVGIGVGSDYSVILHYEKLLKEEPLFQMNILDHSLSLRALGANAARLVKGMPFKELDIKEPPIQNDRLPEKQESITKNRIASIIRRVLSEAE</sequence>
<organism evidence="1 2">
    <name type="scientific">Oceanobacillus halophilus</name>
    <dbReference type="NCBI Taxonomy" id="930130"/>
    <lineage>
        <taxon>Bacteria</taxon>
        <taxon>Bacillati</taxon>
        <taxon>Bacillota</taxon>
        <taxon>Bacilli</taxon>
        <taxon>Bacillales</taxon>
        <taxon>Bacillaceae</taxon>
        <taxon>Oceanobacillus</taxon>
    </lineage>
</organism>
<dbReference type="Pfam" id="PF02288">
    <property type="entry name" value="Dehydratase_MU"/>
    <property type="match status" value="1"/>
</dbReference>
<dbReference type="InterPro" id="IPR003208">
    <property type="entry name" value="Dehydtase/Dehydtase_re"/>
</dbReference>
<dbReference type="Proteomes" id="UP000269301">
    <property type="component" value="Unassembled WGS sequence"/>
</dbReference>
<proteinExistence type="predicted"/>
<accession>A0A494ZT66</accession>
<evidence type="ECO:0000313" key="1">
    <source>
        <dbReference type="EMBL" id="RKQ29290.1"/>
    </source>
</evidence>
<gene>
    <name evidence="1" type="ORF">D8M06_17900</name>
</gene>